<feature type="transmembrane region" description="Helical" evidence="1">
    <location>
        <begin position="33"/>
        <end position="55"/>
    </location>
</feature>
<name>A0A1D1VGW4_RAMVA</name>
<dbReference type="AlphaFoldDB" id="A0A1D1VGW4"/>
<keyword evidence="1" id="KW-1133">Transmembrane helix</keyword>
<proteinExistence type="predicted"/>
<reference evidence="2 3" key="1">
    <citation type="journal article" date="2016" name="Nat. Commun.">
        <title>Extremotolerant tardigrade genome and improved radiotolerance of human cultured cells by tardigrade-unique protein.</title>
        <authorList>
            <person name="Hashimoto T."/>
            <person name="Horikawa D.D."/>
            <person name="Saito Y."/>
            <person name="Kuwahara H."/>
            <person name="Kozuka-Hata H."/>
            <person name="Shin-I T."/>
            <person name="Minakuchi Y."/>
            <person name="Ohishi K."/>
            <person name="Motoyama A."/>
            <person name="Aizu T."/>
            <person name="Enomoto A."/>
            <person name="Kondo K."/>
            <person name="Tanaka S."/>
            <person name="Hara Y."/>
            <person name="Koshikawa S."/>
            <person name="Sagara H."/>
            <person name="Miura T."/>
            <person name="Yokobori S."/>
            <person name="Miyagawa K."/>
            <person name="Suzuki Y."/>
            <person name="Kubo T."/>
            <person name="Oyama M."/>
            <person name="Kohara Y."/>
            <person name="Fujiyama A."/>
            <person name="Arakawa K."/>
            <person name="Katayama T."/>
            <person name="Toyoda A."/>
            <person name="Kunieda T."/>
        </authorList>
    </citation>
    <scope>NUCLEOTIDE SEQUENCE [LARGE SCALE GENOMIC DNA]</scope>
    <source>
        <strain evidence="2 3">YOKOZUNA-1</strain>
    </source>
</reference>
<comment type="caution">
    <text evidence="2">The sequence shown here is derived from an EMBL/GenBank/DDBJ whole genome shotgun (WGS) entry which is preliminary data.</text>
</comment>
<accession>A0A1D1VGW4</accession>
<evidence type="ECO:0000256" key="1">
    <source>
        <dbReference type="SAM" id="Phobius"/>
    </source>
</evidence>
<organism evidence="2 3">
    <name type="scientific">Ramazzottius varieornatus</name>
    <name type="common">Water bear</name>
    <name type="synonym">Tardigrade</name>
    <dbReference type="NCBI Taxonomy" id="947166"/>
    <lineage>
        <taxon>Eukaryota</taxon>
        <taxon>Metazoa</taxon>
        <taxon>Ecdysozoa</taxon>
        <taxon>Tardigrada</taxon>
        <taxon>Eutardigrada</taxon>
        <taxon>Parachela</taxon>
        <taxon>Hypsibioidea</taxon>
        <taxon>Ramazzottiidae</taxon>
        <taxon>Ramazzottius</taxon>
    </lineage>
</organism>
<dbReference type="Proteomes" id="UP000186922">
    <property type="component" value="Unassembled WGS sequence"/>
</dbReference>
<evidence type="ECO:0000313" key="3">
    <source>
        <dbReference type="Proteomes" id="UP000186922"/>
    </source>
</evidence>
<evidence type="ECO:0000313" key="2">
    <source>
        <dbReference type="EMBL" id="GAU97718.1"/>
    </source>
</evidence>
<keyword evidence="3" id="KW-1185">Reference proteome</keyword>
<sequence>MDGKRESIDCNCALTRALQRASMSSAFKRCTFLYCYSSLHVTLLFSYPLLLLAFIHRSPTYLQPISSHVLLCRFFFTFILCFYLTSRSIKCIRPNYFLRQLYAFRVGNIQCTTKLTVKHGRYTAAGDYLRLGQ</sequence>
<gene>
    <name evidence="2" type="primary">RvY_08966-1</name>
    <name evidence="2" type="synonym">RvY_08966.1</name>
    <name evidence="2" type="ORF">RvY_08966</name>
</gene>
<keyword evidence="1" id="KW-0812">Transmembrane</keyword>
<protein>
    <submittedName>
        <fullName evidence="2">Uncharacterized protein</fullName>
    </submittedName>
</protein>
<feature type="transmembrane region" description="Helical" evidence="1">
    <location>
        <begin position="61"/>
        <end position="84"/>
    </location>
</feature>
<dbReference type="EMBL" id="BDGG01000004">
    <property type="protein sequence ID" value="GAU97718.1"/>
    <property type="molecule type" value="Genomic_DNA"/>
</dbReference>
<keyword evidence="1" id="KW-0472">Membrane</keyword>